<evidence type="ECO:0000256" key="1">
    <source>
        <dbReference type="ARBA" id="ARBA00008532"/>
    </source>
</evidence>
<evidence type="ECO:0000313" key="4">
    <source>
        <dbReference type="EMBL" id="MCV7420261.1"/>
    </source>
</evidence>
<organism evidence="4 5">
    <name type="scientific">Mycobacterium yunnanensis</name>
    <dbReference type="NCBI Taxonomy" id="368477"/>
    <lineage>
        <taxon>Bacteria</taxon>
        <taxon>Bacillati</taxon>
        <taxon>Actinomycetota</taxon>
        <taxon>Actinomycetes</taxon>
        <taxon>Mycobacteriales</taxon>
        <taxon>Mycobacteriaceae</taxon>
        <taxon>Mycobacterium</taxon>
    </lineage>
</organism>
<evidence type="ECO:0000256" key="3">
    <source>
        <dbReference type="PIRSR" id="PIRSR633199-1"/>
    </source>
</evidence>
<dbReference type="PANTHER" id="PTHR12737:SF9">
    <property type="entry name" value="DIMETHYLARGININASE"/>
    <property type="match status" value="1"/>
</dbReference>
<dbReference type="NCBIfam" id="NF045660">
    <property type="entry name" value="DiMthArgaseDdahStm"/>
    <property type="match status" value="1"/>
</dbReference>
<dbReference type="GO" id="GO:0006525">
    <property type="term" value="P:arginine metabolic process"/>
    <property type="evidence" value="ECO:0007669"/>
    <property type="project" value="TreeGrafter"/>
</dbReference>
<dbReference type="Gene3D" id="3.75.10.10">
    <property type="entry name" value="L-arginine/glycine Amidinotransferase, Chain A"/>
    <property type="match status" value="1"/>
</dbReference>
<proteinExistence type="inferred from homology"/>
<gene>
    <name evidence="4" type="ORF">H7K45_06895</name>
</gene>
<dbReference type="Proteomes" id="UP001141629">
    <property type="component" value="Unassembled WGS sequence"/>
</dbReference>
<dbReference type="InterPro" id="IPR033199">
    <property type="entry name" value="DDAH-like"/>
</dbReference>
<protein>
    <submittedName>
        <fullName evidence="4">N(G),N(G)-dimethylarginine dimethylaminohydrolase</fullName>
    </submittedName>
</protein>
<dbReference type="RefSeq" id="WP_263995036.1">
    <property type="nucleotide sequence ID" value="NZ_JACKVK010000004.1"/>
</dbReference>
<comment type="similarity">
    <text evidence="1">Belongs to the DDAH family.</text>
</comment>
<reference evidence="4" key="2">
    <citation type="journal article" date="2022" name="BMC Genomics">
        <title>Comparative genome analysis of mycobacteria focusing on tRNA and non-coding RNA.</title>
        <authorList>
            <person name="Behra P.R.K."/>
            <person name="Pettersson B.M.F."/>
            <person name="Ramesh M."/>
            <person name="Das S."/>
            <person name="Dasgupta S."/>
            <person name="Kirsebom L.A."/>
        </authorList>
    </citation>
    <scope>NUCLEOTIDE SEQUENCE</scope>
    <source>
        <strain evidence="4">DSM 44838</strain>
    </source>
</reference>
<keyword evidence="5" id="KW-1185">Reference proteome</keyword>
<accession>A0A9X3C1H7</accession>
<name>A0A9X3C1H7_9MYCO</name>
<evidence type="ECO:0000313" key="5">
    <source>
        <dbReference type="Proteomes" id="UP001141629"/>
    </source>
</evidence>
<feature type="active site" description="Nucleophile" evidence="3">
    <location>
        <position position="252"/>
    </location>
</feature>
<keyword evidence="2" id="KW-0378">Hydrolase</keyword>
<dbReference type="Pfam" id="PF02274">
    <property type="entry name" value="ADI"/>
    <property type="match status" value="1"/>
</dbReference>
<comment type="caution">
    <text evidence="4">The sequence shown here is derived from an EMBL/GenBank/DDBJ whole genome shotgun (WGS) entry which is preliminary data.</text>
</comment>
<dbReference type="AlphaFoldDB" id="A0A9X3C1H7"/>
<dbReference type="GO" id="GO:0016597">
    <property type="term" value="F:amino acid binding"/>
    <property type="evidence" value="ECO:0007669"/>
    <property type="project" value="TreeGrafter"/>
</dbReference>
<reference evidence="4" key="1">
    <citation type="submission" date="2020-07" db="EMBL/GenBank/DDBJ databases">
        <authorList>
            <person name="Pettersson B.M.F."/>
            <person name="Behra P.R.K."/>
            <person name="Ramesh M."/>
            <person name="Das S."/>
            <person name="Dasgupta S."/>
            <person name="Kirsebom L.A."/>
        </authorList>
    </citation>
    <scope>NUCLEOTIDE SEQUENCE</scope>
    <source>
        <strain evidence="4">DSM 44838</strain>
    </source>
</reference>
<dbReference type="PANTHER" id="PTHR12737">
    <property type="entry name" value="DIMETHYLARGININE DIMETHYLAMINOHYDROLASE"/>
    <property type="match status" value="1"/>
</dbReference>
<dbReference type="GO" id="GO:0000052">
    <property type="term" value="P:citrulline metabolic process"/>
    <property type="evidence" value="ECO:0007669"/>
    <property type="project" value="TreeGrafter"/>
</dbReference>
<evidence type="ECO:0000256" key="2">
    <source>
        <dbReference type="ARBA" id="ARBA00022801"/>
    </source>
</evidence>
<feature type="active site" description="Proton donor" evidence="3">
    <location>
        <position position="167"/>
    </location>
</feature>
<dbReference type="SUPFAM" id="SSF55909">
    <property type="entry name" value="Pentein"/>
    <property type="match status" value="1"/>
</dbReference>
<dbReference type="GO" id="GO:0016403">
    <property type="term" value="F:dimethylargininase activity"/>
    <property type="evidence" value="ECO:0007669"/>
    <property type="project" value="TreeGrafter"/>
</dbReference>
<dbReference type="EMBL" id="JACKVK010000004">
    <property type="protein sequence ID" value="MCV7420261.1"/>
    <property type="molecule type" value="Genomic_DNA"/>
</dbReference>
<sequence>MPDRPFAIVRRPAETLADGIVTFIERHPLDLDLAKRQWHDYVAALERNGWPTVVVEADVDGDEAMPDCVFVEDTVVMFGDLAVVTNPRQPTRNPETAAVRRTLEELELQSETITEGTLDGGDVLKVGSTVYVGLSGTTTAQAVDQLARILAPRGYTVTGVPLTKALHLKSAVTALPDGTIIGYDPVVDDPGVYPSFLAVPEEPGAHVVILDDDLLLMSSAAPETAALFADRGYRLELVDVSEYEKLEGCVTCVSVRVR</sequence>
<dbReference type="GO" id="GO:0045429">
    <property type="term" value="P:positive regulation of nitric oxide biosynthetic process"/>
    <property type="evidence" value="ECO:0007669"/>
    <property type="project" value="TreeGrafter"/>
</dbReference>